<evidence type="ECO:0000313" key="1">
    <source>
        <dbReference type="EMBL" id="QHT95232.1"/>
    </source>
</evidence>
<sequence length="176" mass="21547">MNKVFEFIEEENDDWLEKIKKNDELYNDFYSEEPSSIKINYLYINQSNELVNIKQENILLTNKKVSKDNLLFLLKKHSNHSNKKYSISSMLKYNIDIFPEDIYSFLKDPKKFDFIQEFTKIQDLTWRNTINLFQDMNSLYIFYNEKKKPTGDKTRKRIYIRKDIRKDIRKNKTRKN</sequence>
<name>A0A6C0IQG2_9ZZZZ</name>
<organism evidence="1">
    <name type="scientific">viral metagenome</name>
    <dbReference type="NCBI Taxonomy" id="1070528"/>
    <lineage>
        <taxon>unclassified sequences</taxon>
        <taxon>metagenomes</taxon>
        <taxon>organismal metagenomes</taxon>
    </lineage>
</organism>
<dbReference type="EMBL" id="MN740237">
    <property type="protein sequence ID" value="QHT95232.1"/>
    <property type="molecule type" value="Genomic_DNA"/>
</dbReference>
<protein>
    <submittedName>
        <fullName evidence="1">Uncharacterized protein</fullName>
    </submittedName>
</protein>
<dbReference type="AlphaFoldDB" id="A0A6C0IQG2"/>
<reference evidence="1" key="1">
    <citation type="journal article" date="2020" name="Nature">
        <title>Giant virus diversity and host interactions through global metagenomics.</title>
        <authorList>
            <person name="Schulz F."/>
            <person name="Roux S."/>
            <person name="Paez-Espino D."/>
            <person name="Jungbluth S."/>
            <person name="Walsh D.A."/>
            <person name="Denef V.J."/>
            <person name="McMahon K.D."/>
            <person name="Konstantinidis K.T."/>
            <person name="Eloe-Fadrosh E.A."/>
            <person name="Kyrpides N.C."/>
            <person name="Woyke T."/>
        </authorList>
    </citation>
    <scope>NUCLEOTIDE SEQUENCE</scope>
    <source>
        <strain evidence="1">GVMAG-M-3300024261-37</strain>
    </source>
</reference>
<accession>A0A6C0IQG2</accession>
<proteinExistence type="predicted"/>